<dbReference type="GO" id="GO:0051536">
    <property type="term" value="F:iron-sulfur cluster binding"/>
    <property type="evidence" value="ECO:0007669"/>
    <property type="project" value="UniProtKB-KW"/>
</dbReference>
<dbReference type="InterPro" id="IPR053135">
    <property type="entry name" value="AKR2_Oxidoreductase"/>
</dbReference>
<dbReference type="InterPro" id="IPR036812">
    <property type="entry name" value="NAD(P)_OxRdtase_dom_sf"/>
</dbReference>
<dbReference type="SUPFAM" id="SSF46548">
    <property type="entry name" value="alpha-helical ferredoxin"/>
    <property type="match status" value="1"/>
</dbReference>
<reference evidence="5" key="2">
    <citation type="journal article" date="2021" name="PeerJ">
        <title>Extensive microbial diversity within the chicken gut microbiome revealed by metagenomics and culture.</title>
        <authorList>
            <person name="Gilroy R."/>
            <person name="Ravi A."/>
            <person name="Getino M."/>
            <person name="Pursley I."/>
            <person name="Horton D.L."/>
            <person name="Alikhan N.F."/>
            <person name="Baker D."/>
            <person name="Gharbi K."/>
            <person name="Hall N."/>
            <person name="Watson M."/>
            <person name="Adriaenssens E.M."/>
            <person name="Foster-Nyarko E."/>
            <person name="Jarju S."/>
            <person name="Secka A."/>
            <person name="Antonio M."/>
            <person name="Oren A."/>
            <person name="Chaudhuri R.R."/>
            <person name="La Ragione R."/>
            <person name="Hildebrand F."/>
            <person name="Pallen M.J."/>
        </authorList>
    </citation>
    <scope>NUCLEOTIDE SEQUENCE</scope>
    <source>
        <strain evidence="5">CHK195-11698</strain>
    </source>
</reference>
<dbReference type="AlphaFoldDB" id="A0A9D1HLP4"/>
<dbReference type="EMBL" id="DVMJ01000019">
    <property type="protein sequence ID" value="HIU12977.1"/>
    <property type="molecule type" value="Genomic_DNA"/>
</dbReference>
<keyword evidence="1" id="KW-0479">Metal-binding</keyword>
<keyword evidence="2" id="KW-0408">Iron</keyword>
<protein>
    <submittedName>
        <fullName evidence="5">Aldo/keto reductase</fullName>
    </submittedName>
</protein>
<dbReference type="PANTHER" id="PTHR43312:SF1">
    <property type="entry name" value="NADP-DEPENDENT OXIDOREDUCTASE DOMAIN-CONTAINING PROTEIN"/>
    <property type="match status" value="1"/>
</dbReference>
<dbReference type="CDD" id="cd19100">
    <property type="entry name" value="AKR_unchar"/>
    <property type="match status" value="1"/>
</dbReference>
<feature type="domain" description="4Fe-4S ferredoxin-type" evidence="4">
    <location>
        <begin position="326"/>
        <end position="355"/>
    </location>
</feature>
<gene>
    <name evidence="5" type="ORF">IAD15_02790</name>
</gene>
<sequence length="364" mass="40623">MEYRKLPHGNEQISVIGMGTSVLGESNQEEMVATIQMALDAGVNYFDLASGHATTFEAFGKALKGQREKAYLQIHFGANYMTGEYGWTTNLQTIKQSVEWMLEKLGTDYIDFGFIHCLDEASDLKAYQQAGVLDYVLELKQKGIIRHIGLSSHSPELVNKVLDLGILDMLMFSINPAYDYKHGQYAIGETDERMALYQRCEKEGVAISVMKCFSGGQLLDAAKSPFGKALTPVQCMQYALDKPAVVTVLAGVKNREELKGILAYDGASDQAKDYSILASFKQVNHLGHCVYCKHCHPCPMGLDIALINKYYDLALLGDDMAKDHYLHLEKKAGDCITCGHCNQRCPFKVDQMARMQEIRDYFGC</sequence>
<dbReference type="InterPro" id="IPR009051">
    <property type="entry name" value="Helical_ferredxn"/>
</dbReference>
<accession>A0A9D1HLP4</accession>
<dbReference type="InterPro" id="IPR023210">
    <property type="entry name" value="NADP_OxRdtase_dom"/>
</dbReference>
<dbReference type="InterPro" id="IPR017900">
    <property type="entry name" value="4Fe4S_Fe_S_CS"/>
</dbReference>
<proteinExistence type="predicted"/>
<dbReference type="PANTHER" id="PTHR43312">
    <property type="entry name" value="D-THREO-ALDOSE 1-DEHYDROGENASE"/>
    <property type="match status" value="1"/>
</dbReference>
<evidence type="ECO:0000259" key="4">
    <source>
        <dbReference type="PROSITE" id="PS51379"/>
    </source>
</evidence>
<dbReference type="GO" id="GO:0046872">
    <property type="term" value="F:metal ion binding"/>
    <property type="evidence" value="ECO:0007669"/>
    <property type="project" value="UniProtKB-KW"/>
</dbReference>
<dbReference type="Gene3D" id="1.10.1060.10">
    <property type="entry name" value="Alpha-helical ferredoxin"/>
    <property type="match status" value="1"/>
</dbReference>
<evidence type="ECO:0000256" key="1">
    <source>
        <dbReference type="ARBA" id="ARBA00022723"/>
    </source>
</evidence>
<dbReference type="SUPFAM" id="SSF51430">
    <property type="entry name" value="NAD(P)-linked oxidoreductase"/>
    <property type="match status" value="1"/>
</dbReference>
<dbReference type="Pfam" id="PF00248">
    <property type="entry name" value="Aldo_ket_red"/>
    <property type="match status" value="1"/>
</dbReference>
<reference evidence="5" key="1">
    <citation type="submission" date="2020-10" db="EMBL/GenBank/DDBJ databases">
        <authorList>
            <person name="Gilroy R."/>
        </authorList>
    </citation>
    <scope>NUCLEOTIDE SEQUENCE</scope>
    <source>
        <strain evidence="5">CHK195-11698</strain>
    </source>
</reference>
<evidence type="ECO:0000256" key="3">
    <source>
        <dbReference type="ARBA" id="ARBA00023014"/>
    </source>
</evidence>
<dbReference type="PROSITE" id="PS00198">
    <property type="entry name" value="4FE4S_FER_1"/>
    <property type="match status" value="1"/>
</dbReference>
<organism evidence="5 6">
    <name type="scientific">Candidatus Fimiplasma intestinipullorum</name>
    <dbReference type="NCBI Taxonomy" id="2840825"/>
    <lineage>
        <taxon>Bacteria</taxon>
        <taxon>Bacillati</taxon>
        <taxon>Bacillota</taxon>
        <taxon>Clostridia</taxon>
        <taxon>Eubacteriales</taxon>
        <taxon>Candidatus Fimiplasma</taxon>
    </lineage>
</organism>
<keyword evidence="3" id="KW-0411">Iron-sulfur</keyword>
<dbReference type="Proteomes" id="UP000824175">
    <property type="component" value="Unassembled WGS sequence"/>
</dbReference>
<dbReference type="Gene3D" id="3.20.20.100">
    <property type="entry name" value="NADP-dependent oxidoreductase domain"/>
    <property type="match status" value="1"/>
</dbReference>
<dbReference type="Pfam" id="PF13183">
    <property type="entry name" value="Fer4_8"/>
    <property type="match status" value="1"/>
</dbReference>
<name>A0A9D1HLP4_9FIRM</name>
<evidence type="ECO:0000256" key="2">
    <source>
        <dbReference type="ARBA" id="ARBA00023004"/>
    </source>
</evidence>
<evidence type="ECO:0000313" key="6">
    <source>
        <dbReference type="Proteomes" id="UP000824175"/>
    </source>
</evidence>
<dbReference type="PROSITE" id="PS51379">
    <property type="entry name" value="4FE4S_FER_2"/>
    <property type="match status" value="1"/>
</dbReference>
<evidence type="ECO:0000313" key="5">
    <source>
        <dbReference type="EMBL" id="HIU12977.1"/>
    </source>
</evidence>
<dbReference type="InterPro" id="IPR017896">
    <property type="entry name" value="4Fe4S_Fe-S-bd"/>
</dbReference>
<comment type="caution">
    <text evidence="5">The sequence shown here is derived from an EMBL/GenBank/DDBJ whole genome shotgun (WGS) entry which is preliminary data.</text>
</comment>